<reference evidence="3" key="1">
    <citation type="submission" date="2009-04" db="EMBL/GenBank/DDBJ databases">
        <authorList>
            <person name="Weinstock G."/>
            <person name="Sodergren E."/>
            <person name="Clifton S."/>
            <person name="Fulton L."/>
            <person name="Fulton B."/>
            <person name="Courtney L."/>
            <person name="Fronick C."/>
            <person name="Harrison M."/>
            <person name="Strong C."/>
            <person name="Farmer C."/>
            <person name="Delahaunty K."/>
            <person name="Markovic C."/>
            <person name="Hall O."/>
            <person name="Minx P."/>
            <person name="Tomlinson C."/>
            <person name="Mitreva M."/>
            <person name="Nelson J."/>
            <person name="Hou S."/>
            <person name="Wollam A."/>
            <person name="Pepin K.H."/>
            <person name="Johnson M."/>
            <person name="Bhonagiri V."/>
            <person name="Nash W.E."/>
            <person name="Warren W."/>
            <person name="Chinwalla A."/>
            <person name="Mardis E.R."/>
            <person name="Wilson R.K."/>
        </authorList>
    </citation>
    <scope>NUCLEOTIDE SEQUENCE [LARGE SCALE GENOMIC DNA]</scope>
    <source>
        <strain evidence="3">DSM 14600</strain>
    </source>
</reference>
<feature type="transmembrane region" description="Helical" evidence="2">
    <location>
        <begin position="150"/>
        <end position="172"/>
    </location>
</feature>
<dbReference type="PANTHER" id="PTHR42867">
    <property type="entry name" value="MEMBRANE PROTEIN-RELATED"/>
    <property type="match status" value="1"/>
</dbReference>
<keyword evidence="4" id="KW-1185">Reference proteome</keyword>
<evidence type="ECO:0000256" key="1">
    <source>
        <dbReference type="SAM" id="MobiDB-lite"/>
    </source>
</evidence>
<proteinExistence type="predicted"/>
<gene>
    <name evidence="3" type="ORF">GCWU000342_00963</name>
</gene>
<dbReference type="STRING" id="626523.GCWU000342_00963"/>
<feature type="transmembrane region" description="Helical" evidence="2">
    <location>
        <begin position="114"/>
        <end position="138"/>
    </location>
</feature>
<feature type="transmembrane region" description="Helical" evidence="2">
    <location>
        <begin position="215"/>
        <end position="234"/>
    </location>
</feature>
<accession>C4GAL1</accession>
<evidence type="ECO:0008006" key="5">
    <source>
        <dbReference type="Google" id="ProtNLM"/>
    </source>
</evidence>
<dbReference type="RefSeq" id="WP_006905973.1">
    <property type="nucleotide sequence ID" value="NZ_GG665866.1"/>
</dbReference>
<evidence type="ECO:0000256" key="2">
    <source>
        <dbReference type="SAM" id="Phobius"/>
    </source>
</evidence>
<keyword evidence="2" id="KW-0472">Membrane</keyword>
<dbReference type="EMBL" id="ACIP02000002">
    <property type="protein sequence ID" value="EEP28155.1"/>
    <property type="molecule type" value="Genomic_DNA"/>
</dbReference>
<dbReference type="HOGENOM" id="CLU_038140_0_0_9"/>
<comment type="caution">
    <text evidence="3">The sequence shown here is derived from an EMBL/GenBank/DDBJ whole genome shotgun (WGS) entry which is preliminary data.</text>
</comment>
<dbReference type="InterPro" id="IPR010787">
    <property type="entry name" value="DUF1385"/>
</dbReference>
<evidence type="ECO:0000313" key="3">
    <source>
        <dbReference type="EMBL" id="EEP28155.1"/>
    </source>
</evidence>
<protein>
    <recommendedName>
        <fullName evidence="5">DUF1385 domain-containing protein</fullName>
    </recommendedName>
</protein>
<name>C4GAL1_9FIRM</name>
<dbReference type="eggNOG" id="COG3872">
    <property type="taxonomic scope" value="Bacteria"/>
</dbReference>
<dbReference type="PANTHER" id="PTHR42867:SF1">
    <property type="entry name" value="MEMBRANE PROTEIN-RELATED"/>
    <property type="match status" value="1"/>
</dbReference>
<dbReference type="AlphaFoldDB" id="C4GAL1"/>
<keyword evidence="2" id="KW-0812">Transmembrane</keyword>
<organism evidence="3 4">
    <name type="scientific">Shuttleworthella satelles DSM 14600</name>
    <dbReference type="NCBI Taxonomy" id="626523"/>
    <lineage>
        <taxon>Bacteria</taxon>
        <taxon>Bacillati</taxon>
        <taxon>Bacillota</taxon>
        <taxon>Clostridia</taxon>
        <taxon>Lachnospirales</taxon>
        <taxon>Lachnospiraceae</taxon>
        <taxon>Shuttleworthella</taxon>
    </lineage>
</organism>
<sequence length="359" mass="39949">MAYSGIGGQAVIEGIMMRNQDRYAIAVRKPDGQIEVTVENIGKGQRFARIPILRGTENFLSSLLLGIRSLMKSAEYFEDEDKEQGGDRENAGSRSDGTCLRTNAPAGEKRKETAALFGTLALSLLIALALFLALPYGLSRFFARVISSSALLALLEGVIRVAIFLVYLLFIGRTEDIHRTYMYHGAEHKCINCIENGWELNLVNVRRASCRHKRCGTSFIFLVLMISVFVFMLIRADQPLLQLLLRILLVPLIAGISYEFIRLAGRSDARWLRILSAPGLWIQGLTTQEPEDEMMEVGIASVEAVFDWKTWQRENLGTVREHSDSIHTKMEGVEAKERANDLSGGPDLGQRTIADSPGS</sequence>
<feature type="transmembrane region" description="Helical" evidence="2">
    <location>
        <begin position="240"/>
        <end position="261"/>
    </location>
</feature>
<dbReference type="Proteomes" id="UP000003494">
    <property type="component" value="Unassembled WGS sequence"/>
</dbReference>
<dbReference type="Pfam" id="PF07136">
    <property type="entry name" value="DUF1385"/>
    <property type="match status" value="1"/>
</dbReference>
<keyword evidence="2" id="KW-1133">Transmembrane helix</keyword>
<feature type="region of interest" description="Disordered" evidence="1">
    <location>
        <begin position="78"/>
        <end position="106"/>
    </location>
</feature>
<feature type="compositionally biased region" description="Basic and acidic residues" evidence="1">
    <location>
        <begin position="331"/>
        <end position="340"/>
    </location>
</feature>
<feature type="region of interest" description="Disordered" evidence="1">
    <location>
        <begin position="331"/>
        <end position="359"/>
    </location>
</feature>
<evidence type="ECO:0000313" key="4">
    <source>
        <dbReference type="Proteomes" id="UP000003494"/>
    </source>
</evidence>